<keyword evidence="3 6" id="KW-0547">Nucleotide-binding</keyword>
<keyword evidence="4 6" id="KW-0067">ATP-binding</keyword>
<dbReference type="GO" id="GO:0005525">
    <property type="term" value="F:GTP binding"/>
    <property type="evidence" value="ECO:0007669"/>
    <property type="project" value="InterPro"/>
</dbReference>
<evidence type="ECO:0000259" key="8">
    <source>
        <dbReference type="PROSITE" id="PS51710"/>
    </source>
</evidence>
<dbReference type="Gene3D" id="1.10.150.300">
    <property type="entry name" value="TGS-like domain"/>
    <property type="match status" value="1"/>
</dbReference>
<dbReference type="GO" id="GO:0016887">
    <property type="term" value="F:ATP hydrolysis activity"/>
    <property type="evidence" value="ECO:0007669"/>
    <property type="project" value="UniProtKB-UniRule"/>
</dbReference>
<dbReference type="PROSITE" id="PS51880">
    <property type="entry name" value="TGS"/>
    <property type="match status" value="1"/>
</dbReference>
<evidence type="ECO:0000256" key="7">
    <source>
        <dbReference type="SAM" id="Coils"/>
    </source>
</evidence>
<name>A0A1F6CJT9_9BACT</name>
<dbReference type="GO" id="GO:0005737">
    <property type="term" value="C:cytoplasm"/>
    <property type="evidence" value="ECO:0007669"/>
    <property type="project" value="TreeGrafter"/>
</dbReference>
<dbReference type="CDD" id="cd01900">
    <property type="entry name" value="YchF"/>
    <property type="match status" value="1"/>
</dbReference>
<dbReference type="Gene3D" id="3.40.50.300">
    <property type="entry name" value="P-loop containing nucleotide triphosphate hydrolases"/>
    <property type="match status" value="1"/>
</dbReference>
<dbReference type="Pfam" id="PF06071">
    <property type="entry name" value="YchF-GTPase_C"/>
    <property type="match status" value="1"/>
</dbReference>
<organism evidence="10 11">
    <name type="scientific">Candidatus Kaiserbacteria bacterium RIFCSPHIGHO2_01_FULL_54_36b</name>
    <dbReference type="NCBI Taxonomy" id="1798483"/>
    <lineage>
        <taxon>Bacteria</taxon>
        <taxon>Candidatus Kaiseribacteriota</taxon>
    </lineage>
</organism>
<dbReference type="InterPro" id="IPR012676">
    <property type="entry name" value="TGS-like"/>
</dbReference>
<comment type="cofactor">
    <cofactor evidence="1">
        <name>Mg(2+)</name>
        <dbReference type="ChEBI" id="CHEBI:18420"/>
    </cofactor>
</comment>
<dbReference type="HAMAP" id="MF_00944">
    <property type="entry name" value="YchF_OLA1_ATPase"/>
    <property type="match status" value="1"/>
</dbReference>
<evidence type="ECO:0000256" key="2">
    <source>
        <dbReference type="ARBA" id="ARBA00022723"/>
    </source>
</evidence>
<protein>
    <recommendedName>
        <fullName evidence="6">Ribosome-binding ATPase YchF</fullName>
    </recommendedName>
</protein>
<dbReference type="InterPro" id="IPR004095">
    <property type="entry name" value="TGS"/>
</dbReference>
<comment type="caution">
    <text evidence="10">The sequence shown here is derived from an EMBL/GenBank/DDBJ whole genome shotgun (WGS) entry which is preliminary data.</text>
</comment>
<feature type="binding site" evidence="6">
    <location>
        <begin position="15"/>
        <end position="20"/>
    </location>
    <ligand>
        <name>ATP</name>
        <dbReference type="ChEBI" id="CHEBI:30616"/>
    </ligand>
</feature>
<dbReference type="GO" id="GO:0005524">
    <property type="term" value="F:ATP binding"/>
    <property type="evidence" value="ECO:0007669"/>
    <property type="project" value="UniProtKB-UniRule"/>
</dbReference>
<dbReference type="CDD" id="cd04867">
    <property type="entry name" value="TGS_YchF_OLA1"/>
    <property type="match status" value="1"/>
</dbReference>
<dbReference type="InterPro" id="IPR031167">
    <property type="entry name" value="G_OBG"/>
</dbReference>
<dbReference type="InterPro" id="IPR041706">
    <property type="entry name" value="YchF_N"/>
</dbReference>
<dbReference type="AlphaFoldDB" id="A0A1F6CJT9"/>
<evidence type="ECO:0000256" key="4">
    <source>
        <dbReference type="ARBA" id="ARBA00022840"/>
    </source>
</evidence>
<keyword evidence="2" id="KW-0479">Metal-binding</keyword>
<keyword evidence="7" id="KW-0175">Coiled coil</keyword>
<dbReference type="SUPFAM" id="SSF81271">
    <property type="entry name" value="TGS-like"/>
    <property type="match status" value="1"/>
</dbReference>
<evidence type="ECO:0000256" key="1">
    <source>
        <dbReference type="ARBA" id="ARBA00001946"/>
    </source>
</evidence>
<dbReference type="InterPro" id="IPR023192">
    <property type="entry name" value="TGS-like_dom_sf"/>
</dbReference>
<accession>A0A1F6CJT9</accession>
<dbReference type="EMBL" id="MFKW01000075">
    <property type="protein sequence ID" value="OGG49368.1"/>
    <property type="molecule type" value="Genomic_DNA"/>
</dbReference>
<evidence type="ECO:0000256" key="6">
    <source>
        <dbReference type="HAMAP-Rule" id="MF_00944"/>
    </source>
</evidence>
<evidence type="ECO:0000313" key="11">
    <source>
        <dbReference type="Proteomes" id="UP000176445"/>
    </source>
</evidence>
<keyword evidence="5" id="KW-0460">Magnesium</keyword>
<dbReference type="Proteomes" id="UP000176445">
    <property type="component" value="Unassembled WGS sequence"/>
</dbReference>
<comment type="similarity">
    <text evidence="6">Belongs to the TRAFAC class OBG-HflX-like GTPase superfamily. OBG GTPase family. YchF/OLA1 subfamily.</text>
</comment>
<dbReference type="SUPFAM" id="SSF52540">
    <property type="entry name" value="P-loop containing nucleoside triphosphate hydrolases"/>
    <property type="match status" value="1"/>
</dbReference>
<dbReference type="InterPro" id="IPR006073">
    <property type="entry name" value="GTP-bd"/>
</dbReference>
<dbReference type="PANTHER" id="PTHR23305:SF18">
    <property type="entry name" value="OBG-TYPE G DOMAIN-CONTAINING PROTEIN"/>
    <property type="match status" value="1"/>
</dbReference>
<dbReference type="PIRSF" id="PIRSF006641">
    <property type="entry name" value="CHP00092"/>
    <property type="match status" value="1"/>
</dbReference>
<feature type="domain" description="OBG-type G" evidence="8">
    <location>
        <begin position="6"/>
        <end position="210"/>
    </location>
</feature>
<feature type="coiled-coil region" evidence="7">
    <location>
        <begin position="133"/>
        <end position="160"/>
    </location>
</feature>
<dbReference type="FunFam" id="3.10.20.30:FF:000001">
    <property type="entry name" value="Ribosome-binding ATPase YchF"/>
    <property type="match status" value="1"/>
</dbReference>
<sequence>MSSSKLAIGIVGLPNVGKSTLFNALTKKGVPAENYPFCTIDPSVGIVAVPDFRLDKLAEMSKSEKKVPAAVEFVDIAGLVKGASQGEGLGNQFLTHIREVDAIAEVVRMFDDEDVHHVAGAVDPLSDIETIDLELVLADMQTAEKRLERVERDSKGGDKELIAERDVLRKIVPVLKAGKPARIVGLDTQEQLVAKGLHLLTMKPVLYILNRKSGTVNVDAEGGSRWKALKNFLDSSGAGYVVVDAGVEKDLSDVHDDERADFRRELGVASDGLDDLIKAGYKLLDLISFLTTGEKESRAWTIPRGSTAPEAGAAIHSDFRDKFIRADVIHWDKLLEAGSWAKARENGAVRTEGREYVVNDGDVMEFRV</sequence>
<dbReference type="InterPro" id="IPR027417">
    <property type="entry name" value="P-loop_NTPase"/>
</dbReference>
<evidence type="ECO:0000313" key="10">
    <source>
        <dbReference type="EMBL" id="OGG49368.1"/>
    </source>
</evidence>
<reference evidence="10 11" key="1">
    <citation type="journal article" date="2016" name="Nat. Commun.">
        <title>Thousands of microbial genomes shed light on interconnected biogeochemical processes in an aquifer system.</title>
        <authorList>
            <person name="Anantharaman K."/>
            <person name="Brown C.T."/>
            <person name="Hug L.A."/>
            <person name="Sharon I."/>
            <person name="Castelle C.J."/>
            <person name="Probst A.J."/>
            <person name="Thomas B.C."/>
            <person name="Singh A."/>
            <person name="Wilkins M.J."/>
            <person name="Karaoz U."/>
            <person name="Brodie E.L."/>
            <person name="Williams K.H."/>
            <person name="Hubbard S.S."/>
            <person name="Banfield J.F."/>
        </authorList>
    </citation>
    <scope>NUCLEOTIDE SEQUENCE [LARGE SCALE GENOMIC DNA]</scope>
</reference>
<feature type="domain" description="TGS" evidence="9">
    <location>
        <begin position="285"/>
        <end position="368"/>
    </location>
</feature>
<dbReference type="PRINTS" id="PR00326">
    <property type="entry name" value="GTP1OBG"/>
</dbReference>
<comment type="function">
    <text evidence="6">ATPase that binds to both the 70S ribosome and the 50S ribosomal subunit in a nucleotide-independent manner.</text>
</comment>
<dbReference type="PANTHER" id="PTHR23305">
    <property type="entry name" value="OBG GTPASE FAMILY"/>
    <property type="match status" value="1"/>
</dbReference>
<evidence type="ECO:0000259" key="9">
    <source>
        <dbReference type="PROSITE" id="PS51880"/>
    </source>
</evidence>
<dbReference type="FunFam" id="1.10.150.300:FF:000004">
    <property type="entry name" value="Ribosome-binding ATPase YchF"/>
    <property type="match status" value="1"/>
</dbReference>
<dbReference type="GO" id="GO:0043023">
    <property type="term" value="F:ribosomal large subunit binding"/>
    <property type="evidence" value="ECO:0007669"/>
    <property type="project" value="UniProtKB-UniRule"/>
</dbReference>
<dbReference type="Gene3D" id="3.10.20.30">
    <property type="match status" value="1"/>
</dbReference>
<proteinExistence type="inferred from homology"/>
<gene>
    <name evidence="6" type="primary">ychF</name>
    <name evidence="10" type="ORF">A2704_04300</name>
</gene>
<evidence type="ECO:0000256" key="3">
    <source>
        <dbReference type="ARBA" id="ARBA00022741"/>
    </source>
</evidence>
<evidence type="ECO:0000256" key="5">
    <source>
        <dbReference type="ARBA" id="ARBA00022842"/>
    </source>
</evidence>
<dbReference type="GO" id="GO:0046872">
    <property type="term" value="F:metal ion binding"/>
    <property type="evidence" value="ECO:0007669"/>
    <property type="project" value="UniProtKB-KW"/>
</dbReference>
<dbReference type="NCBIfam" id="TIGR00092">
    <property type="entry name" value="redox-regulated ATPase YchF"/>
    <property type="match status" value="1"/>
</dbReference>
<dbReference type="PROSITE" id="PS51710">
    <property type="entry name" value="G_OBG"/>
    <property type="match status" value="1"/>
</dbReference>
<dbReference type="InterPro" id="IPR004396">
    <property type="entry name" value="ATPase_YchF/OLA1"/>
</dbReference>
<dbReference type="InterPro" id="IPR013029">
    <property type="entry name" value="YchF_C"/>
</dbReference>
<dbReference type="InterPro" id="IPR012675">
    <property type="entry name" value="Beta-grasp_dom_sf"/>
</dbReference>
<dbReference type="Pfam" id="PF01926">
    <property type="entry name" value="MMR_HSR1"/>
    <property type="match status" value="1"/>
</dbReference>